<dbReference type="EMBL" id="MU003494">
    <property type="protein sequence ID" value="KAF2476601.1"/>
    <property type="molecule type" value="Genomic_DNA"/>
</dbReference>
<accession>A0ACB6RDP6</accession>
<sequence>MTLYPDNNHVPRYAQRAKELSTIVRSVTSKYGKVELMASLFYLPKAVSPKDIMWLRCIEISDINPIASEHSSQLQGNLVLEFGGNEVAIPEHSGSDDFPTSTSLEWVFNLETTFHKATQESESDGHQAHSSALQSRLAFDNPEPYMDLLAIYSPSTNLRKSGPTEVYQAPS</sequence>
<reference evidence="1" key="1">
    <citation type="journal article" date="2020" name="Stud. Mycol.">
        <title>101 Dothideomycetes genomes: a test case for predicting lifestyles and emergence of pathogens.</title>
        <authorList>
            <person name="Haridas S."/>
            <person name="Albert R."/>
            <person name="Binder M."/>
            <person name="Bloem J."/>
            <person name="Labutti K."/>
            <person name="Salamov A."/>
            <person name="Andreopoulos B."/>
            <person name="Baker S."/>
            <person name="Barry K."/>
            <person name="Bills G."/>
            <person name="Bluhm B."/>
            <person name="Cannon C."/>
            <person name="Castanera R."/>
            <person name="Culley D."/>
            <person name="Daum C."/>
            <person name="Ezra D."/>
            <person name="Gonzalez J."/>
            <person name="Henrissat B."/>
            <person name="Kuo A."/>
            <person name="Liang C."/>
            <person name="Lipzen A."/>
            <person name="Lutzoni F."/>
            <person name="Magnuson J."/>
            <person name="Mondo S."/>
            <person name="Nolan M."/>
            <person name="Ohm R."/>
            <person name="Pangilinan J."/>
            <person name="Park H.-J."/>
            <person name="Ramirez L."/>
            <person name="Alfaro M."/>
            <person name="Sun H."/>
            <person name="Tritt A."/>
            <person name="Yoshinaga Y."/>
            <person name="Zwiers L.-H."/>
            <person name="Turgeon B."/>
            <person name="Goodwin S."/>
            <person name="Spatafora J."/>
            <person name="Crous P."/>
            <person name="Grigoriev I."/>
        </authorList>
    </citation>
    <scope>NUCLEOTIDE SEQUENCE</scope>
    <source>
        <strain evidence="1">ATCC 200398</strain>
    </source>
</reference>
<keyword evidence="2" id="KW-1185">Reference proteome</keyword>
<name>A0ACB6RDP6_9PLEO</name>
<proteinExistence type="predicted"/>
<evidence type="ECO:0000313" key="2">
    <source>
        <dbReference type="Proteomes" id="UP000799755"/>
    </source>
</evidence>
<evidence type="ECO:0000313" key="1">
    <source>
        <dbReference type="EMBL" id="KAF2476601.1"/>
    </source>
</evidence>
<comment type="caution">
    <text evidence="1">The sequence shown here is derived from an EMBL/GenBank/DDBJ whole genome shotgun (WGS) entry which is preliminary data.</text>
</comment>
<protein>
    <submittedName>
        <fullName evidence="1">Uncharacterized protein</fullName>
    </submittedName>
</protein>
<organism evidence="1 2">
    <name type="scientific">Lindgomyces ingoldianus</name>
    <dbReference type="NCBI Taxonomy" id="673940"/>
    <lineage>
        <taxon>Eukaryota</taxon>
        <taxon>Fungi</taxon>
        <taxon>Dikarya</taxon>
        <taxon>Ascomycota</taxon>
        <taxon>Pezizomycotina</taxon>
        <taxon>Dothideomycetes</taxon>
        <taxon>Pleosporomycetidae</taxon>
        <taxon>Pleosporales</taxon>
        <taxon>Lindgomycetaceae</taxon>
        <taxon>Lindgomyces</taxon>
    </lineage>
</organism>
<dbReference type="Proteomes" id="UP000799755">
    <property type="component" value="Unassembled WGS sequence"/>
</dbReference>
<gene>
    <name evidence="1" type="ORF">BDR25DRAFT_349671</name>
</gene>